<dbReference type="EMBL" id="LR746280">
    <property type="protein sequence ID" value="CAA7410119.1"/>
    <property type="molecule type" value="Genomic_DNA"/>
</dbReference>
<evidence type="ECO:0000256" key="4">
    <source>
        <dbReference type="ARBA" id="ARBA00023001"/>
    </source>
</evidence>
<keyword evidence="6 8" id="KW-0326">Glycosidase</keyword>
<dbReference type="InterPro" id="IPR012341">
    <property type="entry name" value="6hp_glycosidase-like_sf"/>
</dbReference>
<dbReference type="EC" id="3.2.1.4" evidence="9"/>
<name>A0A7I8LJB4_SPIIN</name>
<keyword evidence="12" id="KW-1185">Reference proteome</keyword>
<dbReference type="PROSITE" id="PS00698">
    <property type="entry name" value="GH9_3"/>
    <property type="match status" value="1"/>
</dbReference>
<feature type="domain" description="Glycoside hydrolase family 9" evidence="10">
    <location>
        <begin position="36"/>
        <end position="482"/>
    </location>
</feature>
<dbReference type="GO" id="GO:0008810">
    <property type="term" value="F:cellulase activity"/>
    <property type="evidence" value="ECO:0007669"/>
    <property type="project" value="UniProtKB-EC"/>
</dbReference>
<dbReference type="InterPro" id="IPR008928">
    <property type="entry name" value="6-hairpin_glycosidase_sf"/>
</dbReference>
<organism evidence="11 12">
    <name type="scientific">Spirodela intermedia</name>
    <name type="common">Intermediate duckweed</name>
    <dbReference type="NCBI Taxonomy" id="51605"/>
    <lineage>
        <taxon>Eukaryota</taxon>
        <taxon>Viridiplantae</taxon>
        <taxon>Streptophyta</taxon>
        <taxon>Embryophyta</taxon>
        <taxon>Tracheophyta</taxon>
        <taxon>Spermatophyta</taxon>
        <taxon>Magnoliopsida</taxon>
        <taxon>Liliopsida</taxon>
        <taxon>Araceae</taxon>
        <taxon>Lemnoideae</taxon>
        <taxon>Spirodela</taxon>
    </lineage>
</organism>
<evidence type="ECO:0000256" key="9">
    <source>
        <dbReference type="RuleBase" id="RU361166"/>
    </source>
</evidence>
<protein>
    <recommendedName>
        <fullName evidence="9">Endoglucanase</fullName>
        <ecNumber evidence="9">3.2.1.4</ecNumber>
    </recommendedName>
</protein>
<proteinExistence type="inferred from homology"/>
<evidence type="ECO:0000256" key="1">
    <source>
        <dbReference type="ARBA" id="ARBA00000966"/>
    </source>
</evidence>
<keyword evidence="7 8" id="KW-0624">Polysaccharide degradation</keyword>
<dbReference type="InterPro" id="IPR033126">
    <property type="entry name" value="Glyco_hydro_9_Asp/Glu_AS"/>
</dbReference>
<comment type="similarity">
    <text evidence="2 8 9">Belongs to the glycosyl hydrolase 9 (cellulase E) family.</text>
</comment>
<evidence type="ECO:0000313" key="11">
    <source>
        <dbReference type="EMBL" id="CAA7410119.1"/>
    </source>
</evidence>
<dbReference type="FunFam" id="1.50.10.10:FF:000020">
    <property type="entry name" value="Endoglucanase"/>
    <property type="match status" value="1"/>
</dbReference>
<keyword evidence="3 8" id="KW-0378">Hydrolase</keyword>
<accession>A0A7I8LJB4</accession>
<evidence type="ECO:0000313" key="12">
    <source>
        <dbReference type="Proteomes" id="UP000663760"/>
    </source>
</evidence>
<keyword evidence="9" id="KW-0732">Signal</keyword>
<evidence type="ECO:0000256" key="7">
    <source>
        <dbReference type="ARBA" id="ARBA00023326"/>
    </source>
</evidence>
<feature type="signal peptide" evidence="9">
    <location>
        <begin position="1"/>
        <end position="18"/>
    </location>
</feature>
<feature type="active site" evidence="8">
    <location>
        <position position="469"/>
    </location>
</feature>
<sequence length="512" mass="55330">MSAAVVMMCLTVWTSVAASGAQEVAEGFSPLQATGYADAIGKAILFFEGQRSGKLPSGQRVTWRGDSALSDGRLENVNLVGGYYDAGDNVKFVWPMSFSVTLLSMALVEYGSQVAAASQLGNLRTAIRWGTDFILRAHTSPTTFYTQVGDGNSDHQCWERPEDMDTPRTLSKITPSSPGTEAAADAAAALASAYIVFRGVDANYSANLLAKSRTLFDFADKYRGSYQKSCPFYCSYSGFQDELLWAAAWLYKATKESRFLRFLTDNQGWSTRMNEFSWDNKYAGAQVLLAKEYVGGATGLARYKSDADSFVCSLMPRSSSRQIRTTPGGLLFTRDNYNIQYVAGATFLLSLHARTTSSAGGVRCGSTAITASEISSFAKSQVDYILGKNPLGISYMAGYGQRYPTQVHHRGASILSIKVLPSKVSCGEGFSTWFNAPRPNPNVHVGAIVGGPDSNDRFQDIRSDYSHLEPTTYINAAFVGAVAAFVGSSTMLEHGYPGVPSTTSELQDICSA</sequence>
<dbReference type="GO" id="GO:0030245">
    <property type="term" value="P:cellulose catabolic process"/>
    <property type="evidence" value="ECO:0007669"/>
    <property type="project" value="UniProtKB-KW"/>
</dbReference>
<feature type="active site" evidence="8">
    <location>
        <position position="460"/>
    </location>
</feature>
<dbReference type="AlphaFoldDB" id="A0A7I8LJB4"/>
<dbReference type="Gene3D" id="1.50.10.10">
    <property type="match status" value="1"/>
</dbReference>
<keyword evidence="5 8" id="KW-0119">Carbohydrate metabolism</keyword>
<feature type="chain" id="PRO_5029932926" description="Endoglucanase" evidence="9">
    <location>
        <begin position="19"/>
        <end position="512"/>
    </location>
</feature>
<comment type="catalytic activity">
    <reaction evidence="1 9">
        <text>Endohydrolysis of (1-&gt;4)-beta-D-glucosidic linkages in cellulose, lichenin and cereal beta-D-glucans.</text>
        <dbReference type="EC" id="3.2.1.4"/>
    </reaction>
</comment>
<evidence type="ECO:0000256" key="3">
    <source>
        <dbReference type="ARBA" id="ARBA00022801"/>
    </source>
</evidence>
<dbReference type="OrthoDB" id="10257085at2759"/>
<dbReference type="Proteomes" id="UP000663760">
    <property type="component" value="Chromosome 17"/>
</dbReference>
<gene>
    <name evidence="11" type="ORF">SI8410_17020797</name>
</gene>
<dbReference type="Pfam" id="PF00759">
    <property type="entry name" value="Glyco_hydro_9"/>
    <property type="match status" value="1"/>
</dbReference>
<evidence type="ECO:0000256" key="6">
    <source>
        <dbReference type="ARBA" id="ARBA00023295"/>
    </source>
</evidence>
<dbReference type="PANTHER" id="PTHR22298">
    <property type="entry name" value="ENDO-1,4-BETA-GLUCANASE"/>
    <property type="match status" value="1"/>
</dbReference>
<evidence type="ECO:0000259" key="10">
    <source>
        <dbReference type="Pfam" id="PF00759"/>
    </source>
</evidence>
<dbReference type="InterPro" id="IPR001701">
    <property type="entry name" value="Glyco_hydro_9"/>
</dbReference>
<keyword evidence="4 9" id="KW-0136">Cellulose degradation</keyword>
<reference evidence="11" key="1">
    <citation type="submission" date="2020-02" db="EMBL/GenBank/DDBJ databases">
        <authorList>
            <person name="Scholz U."/>
            <person name="Mascher M."/>
            <person name="Fiebig A."/>
        </authorList>
    </citation>
    <scope>NUCLEOTIDE SEQUENCE</scope>
</reference>
<evidence type="ECO:0000256" key="8">
    <source>
        <dbReference type="PROSITE-ProRule" id="PRU10060"/>
    </source>
</evidence>
<evidence type="ECO:0000256" key="5">
    <source>
        <dbReference type="ARBA" id="ARBA00023277"/>
    </source>
</evidence>
<dbReference type="SUPFAM" id="SSF48208">
    <property type="entry name" value="Six-hairpin glycosidases"/>
    <property type="match status" value="1"/>
</dbReference>
<evidence type="ECO:0000256" key="2">
    <source>
        <dbReference type="ARBA" id="ARBA00007072"/>
    </source>
</evidence>